<feature type="transmembrane region" description="Helical" evidence="3">
    <location>
        <begin position="6"/>
        <end position="28"/>
    </location>
</feature>
<name>A0A1G5RSW1_9FIRM</name>
<keyword evidence="5" id="KW-1185">Reference proteome</keyword>
<protein>
    <submittedName>
        <fullName evidence="4">Uncharacterized membrane protein</fullName>
    </submittedName>
</protein>
<sequence length="186" mass="19778">MKKLTTKTVVLIGLLAALVAIGTTMIQIPIPKGYIHIGDSLVYISGIVLGPFYGAFAAGIGSMIADFLTGYTIYAPATLVIKALDAFLAGWIFKAFYHNGQTMARLTGAYIVAFIAGGVAMIAGYLAYEIVLYGFAQAVAGVPYNLTQAIGGGIVGYPLLIAFKKANLLKRMNPNELDSFADRDRK</sequence>
<evidence type="ECO:0000256" key="1">
    <source>
        <dbReference type="ARBA" id="ARBA00022692"/>
    </source>
</evidence>
<dbReference type="InterPro" id="IPR009825">
    <property type="entry name" value="ECF_substrate-spec-like"/>
</dbReference>
<evidence type="ECO:0000256" key="3">
    <source>
        <dbReference type="SAM" id="Phobius"/>
    </source>
</evidence>
<keyword evidence="3" id="KW-0472">Membrane</keyword>
<feature type="transmembrane region" description="Helical" evidence="3">
    <location>
        <begin position="71"/>
        <end position="97"/>
    </location>
</feature>
<dbReference type="PANTHER" id="PTHR37815:SF3">
    <property type="entry name" value="UPF0397 PROTEIN SPR0429"/>
    <property type="match status" value="1"/>
</dbReference>
<dbReference type="Gene3D" id="1.10.1760.20">
    <property type="match status" value="1"/>
</dbReference>
<keyword evidence="1 3" id="KW-0812">Transmembrane</keyword>
<feature type="transmembrane region" description="Helical" evidence="3">
    <location>
        <begin position="40"/>
        <end position="65"/>
    </location>
</feature>
<dbReference type="Proteomes" id="UP000199208">
    <property type="component" value="Unassembled WGS sequence"/>
</dbReference>
<dbReference type="PANTHER" id="PTHR37815">
    <property type="entry name" value="UPF0397 PROTEIN BC_2624-RELATED"/>
    <property type="match status" value="1"/>
</dbReference>
<feature type="transmembrane region" description="Helical" evidence="3">
    <location>
        <begin position="142"/>
        <end position="163"/>
    </location>
</feature>
<proteinExistence type="predicted"/>
<dbReference type="Pfam" id="PF07155">
    <property type="entry name" value="ECF-ribofla_trS"/>
    <property type="match status" value="1"/>
</dbReference>
<keyword evidence="2 3" id="KW-1133">Transmembrane helix</keyword>
<evidence type="ECO:0000256" key="2">
    <source>
        <dbReference type="ARBA" id="ARBA00022989"/>
    </source>
</evidence>
<reference evidence="4 5" key="1">
    <citation type="submission" date="2016-10" db="EMBL/GenBank/DDBJ databases">
        <authorList>
            <person name="de Groot N.N."/>
        </authorList>
    </citation>
    <scope>NUCLEOTIDE SEQUENCE [LARGE SCALE GENOMIC DNA]</scope>
    <source>
        <strain evidence="4 5">DSM 2784</strain>
    </source>
</reference>
<dbReference type="AlphaFoldDB" id="A0A1G5RSW1"/>
<accession>A0A1G5RSW1</accession>
<evidence type="ECO:0000313" key="4">
    <source>
        <dbReference type="EMBL" id="SCZ77173.1"/>
    </source>
</evidence>
<dbReference type="STRING" id="1120920.SAMN03080599_00618"/>
<organism evidence="4 5">
    <name type="scientific">Acidaminobacter hydrogenoformans DSM 2784</name>
    <dbReference type="NCBI Taxonomy" id="1120920"/>
    <lineage>
        <taxon>Bacteria</taxon>
        <taxon>Bacillati</taxon>
        <taxon>Bacillota</taxon>
        <taxon>Clostridia</taxon>
        <taxon>Peptostreptococcales</taxon>
        <taxon>Acidaminobacteraceae</taxon>
        <taxon>Acidaminobacter</taxon>
    </lineage>
</organism>
<gene>
    <name evidence="4" type="ORF">SAMN03080599_00618</name>
</gene>
<dbReference type="EMBL" id="FMWL01000002">
    <property type="protein sequence ID" value="SCZ77173.1"/>
    <property type="molecule type" value="Genomic_DNA"/>
</dbReference>
<dbReference type="RefSeq" id="WP_170829255.1">
    <property type="nucleotide sequence ID" value="NZ_FMWL01000002.1"/>
</dbReference>
<dbReference type="GO" id="GO:0016020">
    <property type="term" value="C:membrane"/>
    <property type="evidence" value="ECO:0007669"/>
    <property type="project" value="InterPro"/>
</dbReference>
<evidence type="ECO:0000313" key="5">
    <source>
        <dbReference type="Proteomes" id="UP000199208"/>
    </source>
</evidence>
<feature type="transmembrane region" description="Helical" evidence="3">
    <location>
        <begin position="109"/>
        <end position="136"/>
    </location>
</feature>